<feature type="transmembrane region" description="Helical" evidence="1">
    <location>
        <begin position="15"/>
        <end position="36"/>
    </location>
</feature>
<name>A0ABP9E372_9GAMM</name>
<evidence type="ECO:0000313" key="2">
    <source>
        <dbReference type="EMBL" id="GAA4868003.1"/>
    </source>
</evidence>
<accession>A0ABP9E372</accession>
<comment type="caution">
    <text evidence="2">The sequence shown here is derived from an EMBL/GenBank/DDBJ whole genome shotgun (WGS) entry which is preliminary data.</text>
</comment>
<dbReference type="Proteomes" id="UP001501323">
    <property type="component" value="Unassembled WGS sequence"/>
</dbReference>
<sequence>MRGLRRVQWGNWRSIAREIAIIVVGVLVALGAGDLLESWNWTRKVAQAELALHREASTNAMYAVEQVTVAPCVEAQLAAAKEGLLASGNVLEAMPAYAEPHFDYVYRLPLRPWLVSTWQASNGDGTLAHMESHRRTAYAMLYRQLEDMNVRADQIDRLSSRALAMASPIALDPHTRASLLGELMEQVGQSQSQSLVALQVLVKMRELELMPPVEEIEKFMAAASGTADFCKAHGLPMADWQALLPERAIKPAE</sequence>
<dbReference type="EMBL" id="BAABJY010000002">
    <property type="protein sequence ID" value="GAA4868003.1"/>
    <property type="molecule type" value="Genomic_DNA"/>
</dbReference>
<proteinExistence type="predicted"/>
<evidence type="ECO:0000313" key="3">
    <source>
        <dbReference type="Proteomes" id="UP001501323"/>
    </source>
</evidence>
<keyword evidence="1" id="KW-0472">Membrane</keyword>
<keyword evidence="1" id="KW-0812">Transmembrane</keyword>
<keyword evidence="3" id="KW-1185">Reference proteome</keyword>
<evidence type="ECO:0000256" key="1">
    <source>
        <dbReference type="SAM" id="Phobius"/>
    </source>
</evidence>
<reference evidence="3" key="1">
    <citation type="journal article" date="2019" name="Int. J. Syst. Evol. Microbiol.">
        <title>The Global Catalogue of Microorganisms (GCM) 10K type strain sequencing project: providing services to taxonomists for standard genome sequencing and annotation.</title>
        <authorList>
            <consortium name="The Broad Institute Genomics Platform"/>
            <consortium name="The Broad Institute Genome Sequencing Center for Infectious Disease"/>
            <person name="Wu L."/>
            <person name="Ma J."/>
        </authorList>
    </citation>
    <scope>NUCLEOTIDE SEQUENCE [LARGE SCALE GENOMIC DNA]</scope>
    <source>
        <strain evidence="3">JCM 18392</strain>
    </source>
</reference>
<organism evidence="2 3">
    <name type="scientific">Luteimonas vadosa</name>
    <dbReference type="NCBI Taxonomy" id="1165507"/>
    <lineage>
        <taxon>Bacteria</taxon>
        <taxon>Pseudomonadati</taxon>
        <taxon>Pseudomonadota</taxon>
        <taxon>Gammaproteobacteria</taxon>
        <taxon>Lysobacterales</taxon>
        <taxon>Lysobacteraceae</taxon>
        <taxon>Luteimonas</taxon>
    </lineage>
</organism>
<keyword evidence="1" id="KW-1133">Transmembrane helix</keyword>
<gene>
    <name evidence="2" type="ORF">GCM10023332_20580</name>
</gene>
<dbReference type="RefSeq" id="WP_345295394.1">
    <property type="nucleotide sequence ID" value="NZ_BAABJY010000002.1"/>
</dbReference>
<protein>
    <submittedName>
        <fullName evidence="2">Uncharacterized protein</fullName>
    </submittedName>
</protein>